<name>A0A8H3YGU6_9TREE</name>
<keyword evidence="2" id="KW-1133">Transmembrane helix</keyword>
<evidence type="ECO:0000256" key="1">
    <source>
        <dbReference type="SAM" id="MobiDB-lite"/>
    </source>
</evidence>
<feature type="transmembrane region" description="Helical" evidence="2">
    <location>
        <begin position="240"/>
        <end position="267"/>
    </location>
</feature>
<protein>
    <recommendedName>
        <fullName evidence="5">Transmembrane protein</fullName>
    </recommendedName>
</protein>
<keyword evidence="2" id="KW-0472">Membrane</keyword>
<feature type="compositionally biased region" description="Low complexity" evidence="1">
    <location>
        <begin position="353"/>
        <end position="367"/>
    </location>
</feature>
<feature type="compositionally biased region" description="Low complexity" evidence="1">
    <location>
        <begin position="811"/>
        <end position="828"/>
    </location>
</feature>
<organism evidence="3 4">
    <name type="scientific">Naganishia liquefaciens</name>
    <dbReference type="NCBI Taxonomy" id="104408"/>
    <lineage>
        <taxon>Eukaryota</taxon>
        <taxon>Fungi</taxon>
        <taxon>Dikarya</taxon>
        <taxon>Basidiomycota</taxon>
        <taxon>Agaricomycotina</taxon>
        <taxon>Tremellomycetes</taxon>
        <taxon>Filobasidiales</taxon>
        <taxon>Filobasidiaceae</taxon>
        <taxon>Naganishia</taxon>
    </lineage>
</organism>
<keyword evidence="4" id="KW-1185">Reference proteome</keyword>
<comment type="caution">
    <text evidence="3">The sequence shown here is derived from an EMBL/GenBank/DDBJ whole genome shotgun (WGS) entry which is preliminary data.</text>
</comment>
<feature type="region of interest" description="Disordered" evidence="1">
    <location>
        <begin position="1"/>
        <end position="57"/>
    </location>
</feature>
<dbReference type="AlphaFoldDB" id="A0A8H3YGU6"/>
<accession>A0A8H3YGU6</accession>
<reference evidence="3" key="1">
    <citation type="submission" date="2020-07" db="EMBL/GenBank/DDBJ databases">
        <title>Draft Genome Sequence of a Deep-Sea Yeast, Naganishia (Cryptococcus) liquefaciens strain N6.</title>
        <authorList>
            <person name="Han Y.W."/>
            <person name="Kajitani R."/>
            <person name="Morimoto H."/>
            <person name="Parhat M."/>
            <person name="Tsubouchi H."/>
            <person name="Bakenova O."/>
            <person name="Ogata M."/>
            <person name="Argunhan B."/>
            <person name="Aoki R."/>
            <person name="Kajiwara S."/>
            <person name="Itoh T."/>
            <person name="Iwasaki H."/>
        </authorList>
    </citation>
    <scope>NUCLEOTIDE SEQUENCE</scope>
    <source>
        <strain evidence="3">N6</strain>
    </source>
</reference>
<sequence length="836" mass="88481">MEGSSGALNSLGGAGRDGEGDRDADGVRDRGLEADDGRREQFSNWRRRPSSSASPTSASMYGPLLSAMLLSLLPLPAAAYPRSETRIIRRDRRRSGGAAERPISKAIVERATRDEGWENKRREHAVERNGEAMISVFAQNSQQPSDPTLTTFQRRVDPAASSSRTTSFPIEVPVTVLPYKLTKGSDGEWTTVDGGWTLYGRTSVNATHHALADTDSSQNRTFNITASLPYGWGNDSERGALYAVPLIVVASVCLALLFMAFVVVVVISRVKARRKAERAKRRREAREKRERREKRAAARAAAAVMEDENNRLSSASVRTHGSRRGREEQRSDHSHSVSTVSDSSDANDEAGSSRRPSGSGTTSTTVRLAKQRAAAVAAAEALEAVPRAGRAKKRFGWTSGVNTAMGIGTARLGDPRRVWGWKKGLRRRNVGAADERDREVEHETTEQVNAEVVLSPVVDDQPEFSPASPVSNVENPHVLGESSSDEPSTEDVSVDRISPAPVSAFPPAYYRTTSGTALPSTSAAPSSDELPAGRVTDVGPSARALEKRPMAGVGYDDCFPAPTTEEQEEAVNIAYNRNIAVAPGESAATTSVGERSATIAPVAAGTAGHVATDDKQVLERLRLAGSAPPPLGDAADSTDAARLPEISEVGQGTAPTLPVDEDGFETLEDLLPPEEAGSSSGTLDGGGQGTVLPLPPAPVAQRSLAYAQPSAPAGMSSPLIASAPSAPYDDEPEETSAMPSAPPLDLDDNSEPDVNLPEPVAPPLSPDERQEGTSEAPGSLTRRFTVPHRTLGIDLPSDLAAPPAFPHTDDSAASTSGVASSSTAIGASRYLPRYEP</sequence>
<feature type="region of interest" description="Disordered" evidence="1">
    <location>
        <begin position="460"/>
        <end position="536"/>
    </location>
</feature>
<evidence type="ECO:0000256" key="2">
    <source>
        <dbReference type="SAM" id="Phobius"/>
    </source>
</evidence>
<evidence type="ECO:0008006" key="5">
    <source>
        <dbReference type="Google" id="ProtNLM"/>
    </source>
</evidence>
<evidence type="ECO:0000313" key="4">
    <source>
        <dbReference type="Proteomes" id="UP000620104"/>
    </source>
</evidence>
<gene>
    <name evidence="3" type="ORF">NliqN6_5541</name>
</gene>
<feature type="region of interest" description="Disordered" evidence="1">
    <location>
        <begin position="275"/>
        <end position="367"/>
    </location>
</feature>
<feature type="compositionally biased region" description="Basic and acidic residues" evidence="1">
    <location>
        <begin position="16"/>
        <end position="41"/>
    </location>
</feature>
<feature type="compositionally biased region" description="Low complexity" evidence="1">
    <location>
        <begin position="1"/>
        <end position="11"/>
    </location>
</feature>
<feature type="transmembrane region" description="Helical" evidence="2">
    <location>
        <begin position="60"/>
        <end position="80"/>
    </location>
</feature>
<feature type="compositionally biased region" description="Basic and acidic residues" evidence="1">
    <location>
        <begin position="324"/>
        <end position="335"/>
    </location>
</feature>
<feature type="compositionally biased region" description="Low complexity" evidence="1">
    <location>
        <begin position="716"/>
        <end position="727"/>
    </location>
</feature>
<keyword evidence="2" id="KW-0812">Transmembrane</keyword>
<feature type="region of interest" description="Disordered" evidence="1">
    <location>
        <begin position="671"/>
        <end position="836"/>
    </location>
</feature>
<dbReference type="Proteomes" id="UP000620104">
    <property type="component" value="Unassembled WGS sequence"/>
</dbReference>
<dbReference type="EMBL" id="BLZA01000035">
    <property type="protein sequence ID" value="GHJ89139.1"/>
    <property type="molecule type" value="Genomic_DNA"/>
</dbReference>
<dbReference type="OrthoDB" id="2575575at2759"/>
<evidence type="ECO:0000313" key="3">
    <source>
        <dbReference type="EMBL" id="GHJ89139.1"/>
    </source>
</evidence>
<feature type="compositionally biased region" description="Basic and acidic residues" evidence="1">
    <location>
        <begin position="284"/>
        <end position="296"/>
    </location>
</feature>
<proteinExistence type="predicted"/>
<feature type="compositionally biased region" description="Low complexity" evidence="1">
    <location>
        <begin position="512"/>
        <end position="527"/>
    </location>
</feature>